<comment type="caution">
    <text evidence="2">The sequence shown here is derived from an EMBL/GenBank/DDBJ whole genome shotgun (WGS) entry which is preliminary data.</text>
</comment>
<organism evidence="2 3">
    <name type="scientific">Campylobacter insulaenigrae</name>
    <dbReference type="NCBI Taxonomy" id="260714"/>
    <lineage>
        <taxon>Bacteria</taxon>
        <taxon>Pseudomonadati</taxon>
        <taxon>Campylobacterota</taxon>
        <taxon>Epsilonproteobacteria</taxon>
        <taxon>Campylobacterales</taxon>
        <taxon>Campylobacteraceae</taxon>
        <taxon>Campylobacter</taxon>
    </lineage>
</organism>
<feature type="transmembrane region" description="Helical" evidence="1">
    <location>
        <begin position="49"/>
        <end position="73"/>
    </location>
</feature>
<gene>
    <name evidence="2" type="ORF">ZA01_01820</name>
</gene>
<accession>A0ABY3G5E3</accession>
<feature type="transmembrane region" description="Helical" evidence="1">
    <location>
        <begin position="21"/>
        <end position="43"/>
    </location>
</feature>
<keyword evidence="3" id="KW-1185">Reference proteome</keyword>
<keyword evidence="1" id="KW-0472">Membrane</keyword>
<keyword evidence="1" id="KW-1133">Transmembrane helix</keyword>
<evidence type="ECO:0000256" key="1">
    <source>
        <dbReference type="SAM" id="Phobius"/>
    </source>
</evidence>
<dbReference type="Pfam" id="PF09624">
    <property type="entry name" value="DUF2393"/>
    <property type="match status" value="1"/>
</dbReference>
<protein>
    <submittedName>
        <fullName evidence="2">DUF2393 domain-containing protein</fullName>
    </submittedName>
</protein>
<dbReference type="Proteomes" id="UP000321614">
    <property type="component" value="Unassembled WGS sequence"/>
</dbReference>
<reference evidence="2 3" key="1">
    <citation type="submission" date="2019-07" db="EMBL/GenBank/DDBJ databases">
        <title>Rapid identification of Enteric Bacteria from Whole Genome Sequences (WGS) using Average Nucleotide Identity (ANI).</title>
        <authorList>
            <person name="Lane C."/>
        </authorList>
    </citation>
    <scope>NUCLEOTIDE SEQUENCE [LARGE SCALE GENOMIC DNA]</scope>
    <source>
        <strain evidence="2 3">2011D-8905</strain>
    </source>
</reference>
<sequence>MAMNAQQIREQMIFFTTHLHLVDFLLIIIVVSFFIATLITALIIRYKSNFAFCVIILGILCSASIAYLGYYIIDTQVRSRITKIDHFKHFTYDNSLSVGYSLTNTSEDNFNFCKITISVLKTQENINFLQKIVYAIKPLRSKSIMIKKTIKPEQTINLRTKFSDFKENQEFDVKINSKCF</sequence>
<dbReference type="EMBL" id="VOAW01000008">
    <property type="protein sequence ID" value="TWO27461.1"/>
    <property type="molecule type" value="Genomic_DNA"/>
</dbReference>
<evidence type="ECO:0000313" key="3">
    <source>
        <dbReference type="Proteomes" id="UP000321614"/>
    </source>
</evidence>
<keyword evidence="1" id="KW-0812">Transmembrane</keyword>
<proteinExistence type="predicted"/>
<name>A0ABY3G5E3_9BACT</name>
<evidence type="ECO:0000313" key="2">
    <source>
        <dbReference type="EMBL" id="TWO27461.1"/>
    </source>
</evidence>
<dbReference type="InterPro" id="IPR013417">
    <property type="entry name" value="CHP02588"/>
</dbReference>